<accession>A0A8H7ZVU1</accession>
<organism evidence="3 4">
    <name type="scientific">Olpidium bornovanus</name>
    <dbReference type="NCBI Taxonomy" id="278681"/>
    <lineage>
        <taxon>Eukaryota</taxon>
        <taxon>Fungi</taxon>
        <taxon>Fungi incertae sedis</taxon>
        <taxon>Olpidiomycota</taxon>
        <taxon>Olpidiomycotina</taxon>
        <taxon>Olpidiomycetes</taxon>
        <taxon>Olpidiales</taxon>
        <taxon>Olpidiaceae</taxon>
        <taxon>Olpidium</taxon>
    </lineage>
</organism>
<name>A0A8H7ZVU1_9FUNG</name>
<evidence type="ECO:0000256" key="1">
    <source>
        <dbReference type="SAM" id="MobiDB-lite"/>
    </source>
</evidence>
<dbReference type="EMBL" id="JAEFCI010005469">
    <property type="protein sequence ID" value="KAG5460270.1"/>
    <property type="molecule type" value="Genomic_DNA"/>
</dbReference>
<feature type="region of interest" description="Disordered" evidence="1">
    <location>
        <begin position="15"/>
        <end position="41"/>
    </location>
</feature>
<gene>
    <name evidence="3" type="ORF">BJ554DRAFT_7698</name>
</gene>
<comment type="caution">
    <text evidence="3">The sequence shown here is derived from an EMBL/GenBank/DDBJ whole genome shotgun (WGS) entry which is preliminary data.</text>
</comment>
<reference evidence="3 4" key="1">
    <citation type="journal article" name="Sci. Rep.">
        <title>Genome-scale phylogenetic analyses confirm Olpidium as the closest living zoosporic fungus to the non-flagellated, terrestrial fungi.</title>
        <authorList>
            <person name="Chang Y."/>
            <person name="Rochon D."/>
            <person name="Sekimoto S."/>
            <person name="Wang Y."/>
            <person name="Chovatia M."/>
            <person name="Sandor L."/>
            <person name="Salamov A."/>
            <person name="Grigoriev I.V."/>
            <person name="Stajich J.E."/>
            <person name="Spatafora J.W."/>
        </authorList>
    </citation>
    <scope>NUCLEOTIDE SEQUENCE [LARGE SCALE GENOMIC DNA]</scope>
    <source>
        <strain evidence="3">S191</strain>
    </source>
</reference>
<evidence type="ECO:0000313" key="3">
    <source>
        <dbReference type="EMBL" id="KAG5460270.1"/>
    </source>
</evidence>
<dbReference type="AlphaFoldDB" id="A0A8H7ZVU1"/>
<feature type="signal peptide" evidence="2">
    <location>
        <begin position="1"/>
        <end position="16"/>
    </location>
</feature>
<feature type="chain" id="PRO_5034304724" evidence="2">
    <location>
        <begin position="17"/>
        <end position="116"/>
    </location>
</feature>
<evidence type="ECO:0000313" key="4">
    <source>
        <dbReference type="Proteomes" id="UP000673691"/>
    </source>
</evidence>
<proteinExistence type="predicted"/>
<feature type="non-terminal residue" evidence="3">
    <location>
        <position position="1"/>
    </location>
</feature>
<protein>
    <submittedName>
        <fullName evidence="3">Uncharacterized protein</fullName>
    </submittedName>
</protein>
<keyword evidence="4" id="KW-1185">Reference proteome</keyword>
<evidence type="ECO:0000256" key="2">
    <source>
        <dbReference type="SAM" id="SignalP"/>
    </source>
</evidence>
<keyword evidence="2" id="KW-0732">Signal</keyword>
<dbReference type="Proteomes" id="UP000673691">
    <property type="component" value="Unassembled WGS sequence"/>
</dbReference>
<sequence length="116" mass="11866">ALIARSLALLRPLSLSAPSTPGAGGGEDLTAFPRRPRKLTGRLLPSRDSSALLRNSHVPARRCAFPPKVGCLALGNPTLSRTMDSPTPGLASLCSNGVACSLPSKQPASPIASLDA</sequence>